<dbReference type="AlphaFoldDB" id="A0A256VJ43"/>
<accession>A0A256VJ43</accession>
<dbReference type="Proteomes" id="UP000216122">
    <property type="component" value="Unassembled WGS sequence"/>
</dbReference>
<gene>
    <name evidence="1" type="ORF">CBG21_04825</name>
</gene>
<dbReference type="RefSeq" id="WP_065867408.1">
    <property type="nucleotide sequence ID" value="NZ_MBLQ01000082.1"/>
</dbReference>
<reference evidence="1 2" key="2">
    <citation type="submission" date="2017-09" db="EMBL/GenBank/DDBJ databases">
        <title>Tripartite evolution among Lactobacillus johnsonii, Lactobacillus taiwanensis, Lactobacillus reuteri and their rodent host.</title>
        <authorList>
            <person name="Wang T."/>
            <person name="Knowles S."/>
            <person name="Cheng C."/>
        </authorList>
    </citation>
    <scope>NUCLEOTIDE SEQUENCE [LARGE SCALE GENOMIC DNA]</scope>
    <source>
        <strain evidence="1 2">103v</strain>
    </source>
</reference>
<proteinExistence type="predicted"/>
<dbReference type="EMBL" id="NGQC01000030">
    <property type="protein sequence ID" value="OYT03695.1"/>
    <property type="molecule type" value="Genomic_DNA"/>
</dbReference>
<protein>
    <submittedName>
        <fullName evidence="1">Uncharacterized protein</fullName>
    </submittedName>
</protein>
<reference evidence="2" key="1">
    <citation type="submission" date="2017-05" db="EMBL/GenBank/DDBJ databases">
        <authorList>
            <person name="Lin X.B."/>
            <person name="Stothard P."/>
            <person name="Tasseva G."/>
            <person name="Walter J."/>
        </authorList>
    </citation>
    <scope>NUCLEOTIDE SEQUENCE [LARGE SCALE GENOMIC DNA]</scope>
    <source>
        <strain evidence="2">103v</strain>
    </source>
</reference>
<name>A0A256VJ43_LIMRT</name>
<evidence type="ECO:0000313" key="1">
    <source>
        <dbReference type="EMBL" id="OYT03695.1"/>
    </source>
</evidence>
<evidence type="ECO:0000313" key="2">
    <source>
        <dbReference type="Proteomes" id="UP000216122"/>
    </source>
</evidence>
<comment type="caution">
    <text evidence="1">The sequence shown here is derived from an EMBL/GenBank/DDBJ whole genome shotgun (WGS) entry which is preliminary data.</text>
</comment>
<organism evidence="1 2">
    <name type="scientific">Limosilactobacillus reuteri</name>
    <name type="common">Lactobacillus reuteri</name>
    <dbReference type="NCBI Taxonomy" id="1598"/>
    <lineage>
        <taxon>Bacteria</taxon>
        <taxon>Bacillati</taxon>
        <taxon>Bacillota</taxon>
        <taxon>Bacilli</taxon>
        <taxon>Lactobacillales</taxon>
        <taxon>Lactobacillaceae</taxon>
        <taxon>Limosilactobacillus</taxon>
    </lineage>
</organism>
<sequence length="75" mass="8614">MNYKTYYRTVKSHALKFVDPGDDYKRRYFASRDDYKSVLMKLLVVTVDRLNGLGVNIKIVVGDDNNKHTGTKEAA</sequence>